<name>A0A4U5LN86_STECR</name>
<proteinExistence type="predicted"/>
<reference evidence="1 2" key="1">
    <citation type="journal article" date="2015" name="Genome Biol.">
        <title>Comparative genomics of Steinernema reveals deeply conserved gene regulatory networks.</title>
        <authorList>
            <person name="Dillman A.R."/>
            <person name="Macchietto M."/>
            <person name="Porter C.F."/>
            <person name="Rogers A."/>
            <person name="Williams B."/>
            <person name="Antoshechkin I."/>
            <person name="Lee M.M."/>
            <person name="Goodwin Z."/>
            <person name="Lu X."/>
            <person name="Lewis E.E."/>
            <person name="Goodrich-Blair H."/>
            <person name="Stock S.P."/>
            <person name="Adams B.J."/>
            <person name="Sternberg P.W."/>
            <person name="Mortazavi A."/>
        </authorList>
    </citation>
    <scope>NUCLEOTIDE SEQUENCE [LARGE SCALE GENOMIC DNA]</scope>
    <source>
        <strain evidence="1 2">ALL</strain>
    </source>
</reference>
<evidence type="ECO:0000313" key="1">
    <source>
        <dbReference type="EMBL" id="TKR57348.1"/>
    </source>
</evidence>
<reference evidence="1 2" key="2">
    <citation type="journal article" date="2019" name="G3 (Bethesda)">
        <title>Hybrid Assembly of the Genome of the Entomopathogenic Nematode Steinernema carpocapsae Identifies the X-Chromosome.</title>
        <authorList>
            <person name="Serra L."/>
            <person name="Macchietto M."/>
            <person name="Macias-Munoz A."/>
            <person name="McGill C.J."/>
            <person name="Rodriguez I.M."/>
            <person name="Rodriguez B."/>
            <person name="Murad R."/>
            <person name="Mortazavi A."/>
        </authorList>
    </citation>
    <scope>NUCLEOTIDE SEQUENCE [LARGE SCALE GENOMIC DNA]</scope>
    <source>
        <strain evidence="1 2">ALL</strain>
    </source>
</reference>
<sequence length="88" mass="10161">MVLRVSSTTALVFGQKRELQWCSGACSRQGESFCVCWSNGPVWFCLRTRIMGDGHHEPFNVSKYTINSDFSRIFRNWPPMNAVCRRLV</sequence>
<organism evidence="1 2">
    <name type="scientific">Steinernema carpocapsae</name>
    <name type="common">Entomopathogenic nematode</name>
    <dbReference type="NCBI Taxonomy" id="34508"/>
    <lineage>
        <taxon>Eukaryota</taxon>
        <taxon>Metazoa</taxon>
        <taxon>Ecdysozoa</taxon>
        <taxon>Nematoda</taxon>
        <taxon>Chromadorea</taxon>
        <taxon>Rhabditida</taxon>
        <taxon>Tylenchina</taxon>
        <taxon>Panagrolaimomorpha</taxon>
        <taxon>Strongyloidoidea</taxon>
        <taxon>Steinernematidae</taxon>
        <taxon>Steinernema</taxon>
    </lineage>
</organism>
<evidence type="ECO:0000313" key="2">
    <source>
        <dbReference type="Proteomes" id="UP000298663"/>
    </source>
</evidence>
<gene>
    <name evidence="1" type="ORF">L596_030834</name>
</gene>
<protein>
    <submittedName>
        <fullName evidence="1">Uncharacterized protein</fullName>
    </submittedName>
</protein>
<comment type="caution">
    <text evidence="1">The sequence shown here is derived from an EMBL/GenBank/DDBJ whole genome shotgun (WGS) entry which is preliminary data.</text>
</comment>
<dbReference type="AlphaFoldDB" id="A0A4U5LN86"/>
<keyword evidence="2" id="KW-1185">Reference proteome</keyword>
<dbReference type="EMBL" id="AZBU02000016">
    <property type="protein sequence ID" value="TKR57348.1"/>
    <property type="molecule type" value="Genomic_DNA"/>
</dbReference>
<dbReference type="Proteomes" id="UP000298663">
    <property type="component" value="Unassembled WGS sequence"/>
</dbReference>
<accession>A0A4U5LN86</accession>